<dbReference type="InterPro" id="IPR036397">
    <property type="entry name" value="RNaseH_sf"/>
</dbReference>
<dbReference type="InterPro" id="IPR012337">
    <property type="entry name" value="RNaseH-like_sf"/>
</dbReference>
<reference evidence="5" key="1">
    <citation type="submission" date="2022-06" db="EMBL/GenBank/DDBJ databases">
        <authorList>
            <person name="Lu C.-H."/>
        </authorList>
    </citation>
    <scope>NUCLEOTIDE SEQUENCE</scope>
    <source>
        <strain evidence="5">21MJYT02-11</strain>
    </source>
</reference>
<keyword evidence="3 5" id="KW-0269">Exonuclease</keyword>
<evidence type="ECO:0000313" key="6">
    <source>
        <dbReference type="Proteomes" id="UP001162811"/>
    </source>
</evidence>
<evidence type="ECO:0000256" key="1">
    <source>
        <dbReference type="ARBA" id="ARBA00022722"/>
    </source>
</evidence>
<dbReference type="Proteomes" id="UP001162811">
    <property type="component" value="Unassembled WGS sequence"/>
</dbReference>
<dbReference type="GO" id="GO:0004527">
    <property type="term" value="F:exonuclease activity"/>
    <property type="evidence" value="ECO:0007669"/>
    <property type="project" value="UniProtKB-KW"/>
</dbReference>
<dbReference type="RefSeq" id="WP_252682846.1">
    <property type="nucleotide sequence ID" value="NZ_JAMXHT010000007.1"/>
</dbReference>
<comment type="caution">
    <text evidence="5">The sequence shown here is derived from an EMBL/GenBank/DDBJ whole genome shotgun (WGS) entry which is preliminary data.</text>
</comment>
<evidence type="ECO:0000313" key="5">
    <source>
        <dbReference type="EMBL" id="MCO5400209.1"/>
    </source>
</evidence>
<keyword evidence="1" id="KW-0540">Nuclease</keyword>
<dbReference type="SMART" id="SM00479">
    <property type="entry name" value="EXOIII"/>
    <property type="match status" value="1"/>
</dbReference>
<keyword evidence="2" id="KW-0378">Hydrolase</keyword>
<accession>A0ABT1APP7</accession>
<evidence type="ECO:0000259" key="4">
    <source>
        <dbReference type="SMART" id="SM00479"/>
    </source>
</evidence>
<dbReference type="EMBL" id="JAMXHT010000007">
    <property type="protein sequence ID" value="MCO5400209.1"/>
    <property type="molecule type" value="Genomic_DNA"/>
</dbReference>
<feature type="domain" description="Exonuclease" evidence="4">
    <location>
        <begin position="1"/>
        <end position="180"/>
    </location>
</feature>
<protein>
    <submittedName>
        <fullName evidence="5">Exonuclease domain-containing protein</fullName>
    </submittedName>
</protein>
<organism evidence="5 6">
    <name type="scientific">Ralstonia soli</name>
    <dbReference type="NCBI Taxonomy" id="2953896"/>
    <lineage>
        <taxon>Bacteria</taxon>
        <taxon>Pseudomonadati</taxon>
        <taxon>Pseudomonadota</taxon>
        <taxon>Betaproteobacteria</taxon>
        <taxon>Burkholderiales</taxon>
        <taxon>Burkholderiaceae</taxon>
        <taxon>Ralstonia</taxon>
    </lineage>
</organism>
<dbReference type="PANTHER" id="PTHR23044">
    <property type="entry name" value="3'-5' EXONUCLEASE ERI1-RELATED"/>
    <property type="match status" value="1"/>
</dbReference>
<dbReference type="CDD" id="cd06133">
    <property type="entry name" value="ERI-1_3'hExo_like"/>
    <property type="match status" value="1"/>
</dbReference>
<sequence length="180" mass="20328">MILIVDLEATCSDDGSIPEEEMEIVEIGACWVDRRGHIFDEFQSFVRPNRHPHLTPFCAALTGINQSDIDGAEDFPRAAARLQSFSCRFSQPDAVWGSWGAYDRKQIERESAQHGLRMPITLPHQNLKRLFAKRRRTGKEVGMAMALNLVGCKAEGNHHRALDDARNIARLVPWVYGVET</sequence>
<dbReference type="Gene3D" id="3.30.420.10">
    <property type="entry name" value="Ribonuclease H-like superfamily/Ribonuclease H"/>
    <property type="match status" value="1"/>
</dbReference>
<dbReference type="InterPro" id="IPR013520">
    <property type="entry name" value="Ribonucl_H"/>
</dbReference>
<keyword evidence="6" id="KW-1185">Reference proteome</keyword>
<dbReference type="InterPro" id="IPR051274">
    <property type="entry name" value="3-5_Exoribonuclease"/>
</dbReference>
<evidence type="ECO:0000256" key="3">
    <source>
        <dbReference type="ARBA" id="ARBA00022839"/>
    </source>
</evidence>
<evidence type="ECO:0000256" key="2">
    <source>
        <dbReference type="ARBA" id="ARBA00022801"/>
    </source>
</evidence>
<dbReference type="PANTHER" id="PTHR23044:SF61">
    <property type="entry name" value="3'-5' EXORIBONUCLEASE 1-RELATED"/>
    <property type="match status" value="1"/>
</dbReference>
<gene>
    <name evidence="5" type="ORF">NG900_18575</name>
</gene>
<dbReference type="SUPFAM" id="SSF53098">
    <property type="entry name" value="Ribonuclease H-like"/>
    <property type="match status" value="1"/>
</dbReference>
<dbReference type="InterPro" id="IPR047201">
    <property type="entry name" value="ERI-1_3'hExo-like"/>
</dbReference>
<reference evidence="5" key="2">
    <citation type="journal article" date="2023" name="Front. Microbiol.">
        <title>Ralstonia chuxiongensis sp. nov., Ralstonia mojiangensis sp. nov., and Ralstonia soli sp. nov., isolated from tobacco fields, are three novel species in the family Burkholderiaceae.</title>
        <authorList>
            <person name="Lu C.H."/>
            <person name="Zhang Y.Y."/>
            <person name="Jiang N."/>
            <person name="Chen W."/>
            <person name="Shao X."/>
            <person name="Zhao Z.M."/>
            <person name="Lu W.L."/>
            <person name="Hu X."/>
            <person name="Xi Y.X."/>
            <person name="Zou S.Y."/>
            <person name="Wei Q.J."/>
            <person name="Lin Z.L."/>
            <person name="Gong L."/>
            <person name="Gai X.T."/>
            <person name="Zhang L.Q."/>
            <person name="Li J.Y."/>
            <person name="Jin Y."/>
            <person name="Xia Z.Y."/>
        </authorList>
    </citation>
    <scope>NUCLEOTIDE SEQUENCE</scope>
    <source>
        <strain evidence="5">21MJYT02-11</strain>
    </source>
</reference>
<name>A0ABT1APP7_9RALS</name>
<proteinExistence type="predicted"/>
<dbReference type="Pfam" id="PF00929">
    <property type="entry name" value="RNase_T"/>
    <property type="match status" value="1"/>
</dbReference>